<reference evidence="2 3" key="1">
    <citation type="submission" date="2019-04" db="EMBL/GenBank/DDBJ databases">
        <title>Natronomonas sp. F20-122 a newhaloarchaeon isolated from a saline saltern of Isla Bacuta, Huelva, Spain.</title>
        <authorList>
            <person name="Duran-Viseras A."/>
            <person name="Sanchez-Porro C."/>
            <person name="Ventosa A."/>
        </authorList>
    </citation>
    <scope>NUCLEOTIDE SEQUENCE [LARGE SCALE GENOMIC DNA]</scope>
    <source>
        <strain evidence="2 3">F20-122</strain>
    </source>
</reference>
<keyword evidence="1" id="KW-1133">Transmembrane helix</keyword>
<keyword evidence="3" id="KW-1185">Reference proteome</keyword>
<feature type="transmembrane region" description="Helical" evidence="1">
    <location>
        <begin position="42"/>
        <end position="58"/>
    </location>
</feature>
<dbReference type="RefSeq" id="WP_137276295.1">
    <property type="nucleotide sequence ID" value="NZ_QKNX01000002.1"/>
</dbReference>
<dbReference type="EMBL" id="QKNX01000002">
    <property type="protein sequence ID" value="TKR26379.1"/>
    <property type="molecule type" value="Genomic_DNA"/>
</dbReference>
<feature type="transmembrane region" description="Helical" evidence="1">
    <location>
        <begin position="65"/>
        <end position="82"/>
    </location>
</feature>
<name>A0A4U5JJT6_9EURY</name>
<dbReference type="AlphaFoldDB" id="A0A4U5JJT6"/>
<evidence type="ECO:0000313" key="2">
    <source>
        <dbReference type="EMBL" id="TKR26379.1"/>
    </source>
</evidence>
<evidence type="ECO:0000256" key="1">
    <source>
        <dbReference type="SAM" id="Phobius"/>
    </source>
</evidence>
<comment type="caution">
    <text evidence="2">The sequence shown here is derived from an EMBL/GenBank/DDBJ whole genome shotgun (WGS) entry which is preliminary data.</text>
</comment>
<feature type="transmembrane region" description="Helical" evidence="1">
    <location>
        <begin position="18"/>
        <end position="36"/>
    </location>
</feature>
<organism evidence="2 3">
    <name type="scientific">Natronomonas salsuginis</name>
    <dbReference type="NCBI Taxonomy" id="2217661"/>
    <lineage>
        <taxon>Archaea</taxon>
        <taxon>Methanobacteriati</taxon>
        <taxon>Methanobacteriota</taxon>
        <taxon>Stenosarchaea group</taxon>
        <taxon>Halobacteria</taxon>
        <taxon>Halobacteriales</taxon>
        <taxon>Natronomonadaceae</taxon>
        <taxon>Natronomonas</taxon>
    </lineage>
</organism>
<protein>
    <submittedName>
        <fullName evidence="2">Uncharacterized protein</fullName>
    </submittedName>
</protein>
<keyword evidence="1" id="KW-0812">Transmembrane</keyword>
<proteinExistence type="predicted"/>
<keyword evidence="1" id="KW-0472">Membrane</keyword>
<sequence>MRDDDSSSGGLDERRIKLVCYGLIVSGLGTLLAATVVSRPQLAAALGLGALAVAALVFERTRDDAMGASIGLSIGAAAALLWPTLGDGGFYFLGSMLTTAGAVNAVLLPRFYRLGQQFGAGSRPPK</sequence>
<evidence type="ECO:0000313" key="3">
    <source>
        <dbReference type="Proteomes" id="UP000308037"/>
    </source>
</evidence>
<feature type="transmembrane region" description="Helical" evidence="1">
    <location>
        <begin position="88"/>
        <end position="108"/>
    </location>
</feature>
<gene>
    <name evidence="2" type="ORF">DM868_07780</name>
</gene>
<accession>A0A4U5JJT6</accession>
<dbReference type="Proteomes" id="UP000308037">
    <property type="component" value="Unassembled WGS sequence"/>
</dbReference>